<accession>A0A0B6DWV0</accession>
<gene>
    <name evidence="1" type="ORF">FWI86_07755</name>
</gene>
<name>A0A0B6DWV0_FRATU</name>
<proteinExistence type="predicted"/>
<dbReference type="OMA" id="RTLYKQS"/>
<dbReference type="KEGG" id="ftv:CH67_832"/>
<organism evidence="1">
    <name type="scientific">Francisella tularensis subsp. holarctica</name>
    <dbReference type="NCBI Taxonomy" id="119857"/>
    <lineage>
        <taxon>Bacteria</taxon>
        <taxon>Pseudomonadati</taxon>
        <taxon>Pseudomonadota</taxon>
        <taxon>Gammaproteobacteria</taxon>
        <taxon>Thiotrichales</taxon>
        <taxon>Francisellaceae</taxon>
        <taxon>Francisella</taxon>
    </lineage>
</organism>
<reference evidence="1" key="2">
    <citation type="submission" date="2020-02" db="EMBL/GenBank/DDBJ databases">
        <title>Using affinity propagation clustering for identifying bacterial clades and subclades with whole-genome sequences of Francisella tularensis.</title>
        <authorList>
            <person name="Homeier-Bachmann T."/>
            <person name="Abdel-Glil M.Y."/>
            <person name="Hackbart A."/>
            <person name="Hotzel H."/>
            <person name="Tomaso H."/>
        </authorList>
    </citation>
    <scope>NUCLEOTIDE SEQUENCE</scope>
    <source>
        <strain evidence="1">15T0085</strain>
    </source>
</reference>
<dbReference type="HOGENOM" id="CLU_206481_0_0_6"/>
<dbReference type="GeneID" id="95642007"/>
<sequence length="65" mass="7266">MILLSVVSILIALLVTLGVAKILYNSSFRKNKLNSTKELLINATIVTFIFFCVCSLIYVFLLNIV</sequence>
<evidence type="ECO:0000313" key="1">
    <source>
        <dbReference type="EMBL" id="NDS68895.1"/>
    </source>
</evidence>
<dbReference type="KEGG" id="ftc:DA46_164"/>
<dbReference type="KEGG" id="ftz:CH68_565"/>
<protein>
    <submittedName>
        <fullName evidence="1">Uncharacterized protein</fullName>
    </submittedName>
</protein>
<comment type="caution">
    <text evidence="1">The sequence shown here is derived from an EMBL/GenBank/DDBJ whole genome shotgun (WGS) entry which is preliminary data.</text>
</comment>
<dbReference type="EMBL" id="JAAGJP010000057">
    <property type="protein sequence ID" value="NDS68895.1"/>
    <property type="molecule type" value="Genomic_DNA"/>
</dbReference>
<dbReference type="AlphaFoldDB" id="A0A0B6DWV0"/>
<reference evidence="1" key="1">
    <citation type="submission" date="2019-08" db="EMBL/GenBank/DDBJ databases">
        <authorList>
            <person name="Busch A."/>
        </authorList>
    </citation>
    <scope>NUCLEOTIDE SEQUENCE</scope>
    <source>
        <strain evidence="1">15T0085</strain>
    </source>
</reference>
<dbReference type="RefSeq" id="WP_003024150.1">
    <property type="nucleotide sequence ID" value="NZ_AP023459.1"/>
</dbReference>